<dbReference type="eggNOG" id="KOG0928">
    <property type="taxonomic scope" value="Eukaryota"/>
</dbReference>
<proteinExistence type="predicted"/>
<dbReference type="AlphaFoldDB" id="W1PKV1"/>
<dbReference type="Gramene" id="ERN08653">
    <property type="protein sequence ID" value="ERN08653"/>
    <property type="gene ID" value="AMTR_s00017p00208690"/>
</dbReference>
<evidence type="ECO:0000313" key="2">
    <source>
        <dbReference type="Proteomes" id="UP000017836"/>
    </source>
</evidence>
<sequence>MPKEDEDKGCAASQRPARRSERELAISCMINTEVSLVLAVMRRPLDHASPQFLPTEEPPESPLIQSLKALRSFLFAPNDDWAFVDPTLFLSPFLDVIQADDVAAPATGTALSAVLKGEGKNVVN</sequence>
<dbReference type="HOGENOM" id="CLU_2006972_0_0_1"/>
<dbReference type="STRING" id="13333.W1PKV1"/>
<dbReference type="Proteomes" id="UP000017836">
    <property type="component" value="Unassembled WGS sequence"/>
</dbReference>
<dbReference type="EMBL" id="KI393256">
    <property type="protein sequence ID" value="ERN08653.1"/>
    <property type="molecule type" value="Genomic_DNA"/>
</dbReference>
<reference evidence="2" key="1">
    <citation type="journal article" date="2013" name="Science">
        <title>The Amborella genome and the evolution of flowering plants.</title>
        <authorList>
            <consortium name="Amborella Genome Project"/>
        </authorList>
    </citation>
    <scope>NUCLEOTIDE SEQUENCE [LARGE SCALE GENOMIC DNA]</scope>
</reference>
<name>W1PKV1_AMBTC</name>
<accession>W1PKV1</accession>
<keyword evidence="2" id="KW-1185">Reference proteome</keyword>
<protein>
    <submittedName>
        <fullName evidence="1">Uncharacterized protein</fullName>
    </submittedName>
</protein>
<organism evidence="1 2">
    <name type="scientific">Amborella trichopoda</name>
    <dbReference type="NCBI Taxonomy" id="13333"/>
    <lineage>
        <taxon>Eukaryota</taxon>
        <taxon>Viridiplantae</taxon>
        <taxon>Streptophyta</taxon>
        <taxon>Embryophyta</taxon>
        <taxon>Tracheophyta</taxon>
        <taxon>Spermatophyta</taxon>
        <taxon>Magnoliopsida</taxon>
        <taxon>Amborellales</taxon>
        <taxon>Amborellaceae</taxon>
        <taxon>Amborella</taxon>
    </lineage>
</organism>
<evidence type="ECO:0000313" key="1">
    <source>
        <dbReference type="EMBL" id="ERN08653.1"/>
    </source>
</evidence>
<gene>
    <name evidence="1" type="ORF">AMTR_s00017p00208690</name>
</gene>